<protein>
    <submittedName>
        <fullName evidence="1 2">Uncharacterized protein</fullName>
    </submittedName>
</protein>
<dbReference type="EMBL" id="CM001223">
    <property type="protein sequence ID" value="AES80532.1"/>
    <property type="molecule type" value="Genomic_DNA"/>
</dbReference>
<proteinExistence type="predicted"/>
<evidence type="ECO:0000313" key="3">
    <source>
        <dbReference type="Proteomes" id="UP000002051"/>
    </source>
</evidence>
<name>G7KTG4_MEDTR</name>
<dbReference type="AlphaFoldDB" id="G7KTG4"/>
<reference evidence="1 3" key="2">
    <citation type="journal article" date="2014" name="BMC Genomics">
        <title>An improved genome release (version Mt4.0) for the model legume Medicago truncatula.</title>
        <authorList>
            <person name="Tang H."/>
            <person name="Krishnakumar V."/>
            <person name="Bidwell S."/>
            <person name="Rosen B."/>
            <person name="Chan A."/>
            <person name="Zhou S."/>
            <person name="Gentzbittel L."/>
            <person name="Childs K.L."/>
            <person name="Yandell M."/>
            <person name="Gundlach H."/>
            <person name="Mayer K.F."/>
            <person name="Schwartz D.C."/>
            <person name="Town C.D."/>
        </authorList>
    </citation>
    <scope>GENOME REANNOTATION</scope>
    <source>
        <strain evidence="2 3">cv. Jemalong A17</strain>
    </source>
</reference>
<evidence type="ECO:0000313" key="2">
    <source>
        <dbReference type="EnsemblPlants" id="AES80532"/>
    </source>
</evidence>
<gene>
    <name evidence="1" type="ordered locus">MTR_7g081640</name>
</gene>
<keyword evidence="3" id="KW-1185">Reference proteome</keyword>
<dbReference type="Proteomes" id="UP000002051">
    <property type="component" value="Unassembled WGS sequence"/>
</dbReference>
<evidence type="ECO:0000313" key="1">
    <source>
        <dbReference type="EMBL" id="AES80532.1"/>
    </source>
</evidence>
<dbReference type="PaxDb" id="3880-AES80532"/>
<reference evidence="1 3" key="1">
    <citation type="journal article" date="2011" name="Nature">
        <title>The Medicago genome provides insight into the evolution of rhizobial symbioses.</title>
        <authorList>
            <person name="Young N.D."/>
            <person name="Debelle F."/>
            <person name="Oldroyd G.E."/>
            <person name="Geurts R."/>
            <person name="Cannon S.B."/>
            <person name="Udvardi M.K."/>
            <person name="Benedito V.A."/>
            <person name="Mayer K.F."/>
            <person name="Gouzy J."/>
            <person name="Schoof H."/>
            <person name="Van de Peer Y."/>
            <person name="Proost S."/>
            <person name="Cook D.R."/>
            <person name="Meyers B.C."/>
            <person name="Spannagl M."/>
            <person name="Cheung F."/>
            <person name="De Mita S."/>
            <person name="Krishnakumar V."/>
            <person name="Gundlach H."/>
            <person name="Zhou S."/>
            <person name="Mudge J."/>
            <person name="Bharti A.K."/>
            <person name="Murray J.D."/>
            <person name="Naoumkina M.A."/>
            <person name="Rosen B."/>
            <person name="Silverstein K.A."/>
            <person name="Tang H."/>
            <person name="Rombauts S."/>
            <person name="Zhao P.X."/>
            <person name="Zhou P."/>
            <person name="Barbe V."/>
            <person name="Bardou P."/>
            <person name="Bechner M."/>
            <person name="Bellec A."/>
            <person name="Berger A."/>
            <person name="Berges H."/>
            <person name="Bidwell S."/>
            <person name="Bisseling T."/>
            <person name="Choisne N."/>
            <person name="Couloux A."/>
            <person name="Denny R."/>
            <person name="Deshpande S."/>
            <person name="Dai X."/>
            <person name="Doyle J.J."/>
            <person name="Dudez A.M."/>
            <person name="Farmer A.D."/>
            <person name="Fouteau S."/>
            <person name="Franken C."/>
            <person name="Gibelin C."/>
            <person name="Gish J."/>
            <person name="Goldstein S."/>
            <person name="Gonzalez A.J."/>
            <person name="Green P.J."/>
            <person name="Hallab A."/>
            <person name="Hartog M."/>
            <person name="Hua A."/>
            <person name="Humphray S.J."/>
            <person name="Jeong D.H."/>
            <person name="Jing Y."/>
            <person name="Jocker A."/>
            <person name="Kenton S.M."/>
            <person name="Kim D.J."/>
            <person name="Klee K."/>
            <person name="Lai H."/>
            <person name="Lang C."/>
            <person name="Lin S."/>
            <person name="Macmil S.L."/>
            <person name="Magdelenat G."/>
            <person name="Matthews L."/>
            <person name="McCorrison J."/>
            <person name="Monaghan E.L."/>
            <person name="Mun J.H."/>
            <person name="Najar F.Z."/>
            <person name="Nicholson C."/>
            <person name="Noirot C."/>
            <person name="O'Bleness M."/>
            <person name="Paule C.R."/>
            <person name="Poulain J."/>
            <person name="Prion F."/>
            <person name="Qin B."/>
            <person name="Qu C."/>
            <person name="Retzel E.F."/>
            <person name="Riddle C."/>
            <person name="Sallet E."/>
            <person name="Samain S."/>
            <person name="Samson N."/>
            <person name="Sanders I."/>
            <person name="Saurat O."/>
            <person name="Scarpelli C."/>
            <person name="Schiex T."/>
            <person name="Segurens B."/>
            <person name="Severin A.J."/>
            <person name="Sherrier D.J."/>
            <person name="Shi R."/>
            <person name="Sims S."/>
            <person name="Singer S.R."/>
            <person name="Sinharoy S."/>
            <person name="Sterck L."/>
            <person name="Viollet A."/>
            <person name="Wang B.B."/>
            <person name="Wang K."/>
            <person name="Wang M."/>
            <person name="Wang X."/>
            <person name="Warfsmann J."/>
            <person name="Weissenbach J."/>
            <person name="White D.D."/>
            <person name="White J.D."/>
            <person name="Wiley G.B."/>
            <person name="Wincker P."/>
            <person name="Xing Y."/>
            <person name="Yang L."/>
            <person name="Yao Z."/>
            <person name="Ying F."/>
            <person name="Zhai J."/>
            <person name="Zhou L."/>
            <person name="Zuber A."/>
            <person name="Denarie J."/>
            <person name="Dixon R.A."/>
            <person name="May G.D."/>
            <person name="Schwartz D.C."/>
            <person name="Rogers J."/>
            <person name="Quetier F."/>
            <person name="Town C.D."/>
            <person name="Roe B.A."/>
        </authorList>
    </citation>
    <scope>NUCLEOTIDE SEQUENCE [LARGE SCALE GENOMIC DNA]</scope>
    <source>
        <strain evidence="1">A17</strain>
        <strain evidence="2 3">cv. Jemalong A17</strain>
    </source>
</reference>
<dbReference type="EnsemblPlants" id="AES80532">
    <property type="protein sequence ID" value="AES80532"/>
    <property type="gene ID" value="MTR_7g081640"/>
</dbReference>
<organism evidence="1 3">
    <name type="scientific">Medicago truncatula</name>
    <name type="common">Barrel medic</name>
    <name type="synonym">Medicago tribuloides</name>
    <dbReference type="NCBI Taxonomy" id="3880"/>
    <lineage>
        <taxon>Eukaryota</taxon>
        <taxon>Viridiplantae</taxon>
        <taxon>Streptophyta</taxon>
        <taxon>Embryophyta</taxon>
        <taxon>Tracheophyta</taxon>
        <taxon>Spermatophyta</taxon>
        <taxon>Magnoliopsida</taxon>
        <taxon>eudicotyledons</taxon>
        <taxon>Gunneridae</taxon>
        <taxon>Pentapetalae</taxon>
        <taxon>rosids</taxon>
        <taxon>fabids</taxon>
        <taxon>Fabales</taxon>
        <taxon>Fabaceae</taxon>
        <taxon>Papilionoideae</taxon>
        <taxon>50 kb inversion clade</taxon>
        <taxon>NPAAA clade</taxon>
        <taxon>Hologalegina</taxon>
        <taxon>IRL clade</taxon>
        <taxon>Trifolieae</taxon>
        <taxon>Medicago</taxon>
    </lineage>
</organism>
<reference evidence="2" key="3">
    <citation type="submission" date="2015-04" db="UniProtKB">
        <authorList>
            <consortium name="EnsemblPlants"/>
        </authorList>
    </citation>
    <scope>IDENTIFICATION</scope>
    <source>
        <strain evidence="2">cv. Jemalong A17</strain>
    </source>
</reference>
<dbReference type="HOGENOM" id="CLU_2853136_0_0_1"/>
<accession>G7KTG4</accession>
<sequence length="65" mass="7276">MFTLQMCNPERDGCVIKSLTSVRSWSDNLFISGGNLHLTNQFCGVVLDSTTISNKNSLNIHFLTR</sequence>